<dbReference type="RefSeq" id="WP_073883861.1">
    <property type="nucleotide sequence ID" value="NZ_FAUH01000006.1"/>
</dbReference>
<reference evidence="3" key="1">
    <citation type="submission" date="2015-11" db="EMBL/GenBank/DDBJ databases">
        <authorList>
            <person name="Dugat-Bony E."/>
        </authorList>
    </citation>
    <scope>NUCLEOTIDE SEQUENCE [LARGE SCALE GENOMIC DNA]</scope>
    <source>
        <strain evidence="3">Mu292</strain>
    </source>
</reference>
<feature type="domain" description="Serine aminopeptidase S33" evidence="1">
    <location>
        <begin position="27"/>
        <end position="146"/>
    </location>
</feature>
<keyword evidence="2" id="KW-0378">Hydrolase</keyword>
<dbReference type="InterPro" id="IPR017208">
    <property type="entry name" value="UCP037442_abhydr"/>
</dbReference>
<evidence type="ECO:0000313" key="2">
    <source>
        <dbReference type="EMBL" id="CUU65837.1"/>
    </source>
</evidence>
<name>A0A0X2NK14_9CORY</name>
<evidence type="ECO:0000259" key="1">
    <source>
        <dbReference type="Pfam" id="PF12146"/>
    </source>
</evidence>
<keyword evidence="3" id="KW-1185">Reference proteome</keyword>
<gene>
    <name evidence="2" type="ORF">CVAR292_01172</name>
</gene>
<dbReference type="GO" id="GO:0016787">
    <property type="term" value="F:hydrolase activity"/>
    <property type="evidence" value="ECO:0007669"/>
    <property type="project" value="UniProtKB-KW"/>
</dbReference>
<protein>
    <submittedName>
        <fullName evidence="2">Predicted alpha/beta hydrolase</fullName>
    </submittedName>
</protein>
<proteinExistence type="predicted"/>
<dbReference type="Proteomes" id="UP000182498">
    <property type="component" value="Unassembled WGS sequence"/>
</dbReference>
<dbReference type="PIRSF" id="PIRSF037442">
    <property type="entry name" value="UCP037442_abhydr"/>
    <property type="match status" value="1"/>
</dbReference>
<dbReference type="InterPro" id="IPR022742">
    <property type="entry name" value="Hydrolase_4"/>
</dbReference>
<dbReference type="AlphaFoldDB" id="A0A0X2NK14"/>
<sequence>MTSTDTVTLTAGNGEPIAVTRFAPDGQPRGAALISPAMATKASYYTAVATWLADRDIVAYTFDYQGYGASARTPLKDVGADILTWAADAATVVDHVHEDLAEHFGGVPLTWIGHSLGCQLLPFTDHSKITRAVISCGGTGWWKNADYPDKAIAPLLWWALAPALVKVFGYYPGKRIRLLGDIPGPVMTQWARWCRNPDYLFGVLPEHRTTCAAVTMPVTALNFTDNATMSAKASAHLESFYTGAELTPKRFAPSEVGREKVGHMGLYRRGNEDLWEKLLLPEVATV</sequence>
<organism evidence="2 3">
    <name type="scientific">Corynebacterium variabile</name>
    <dbReference type="NCBI Taxonomy" id="1727"/>
    <lineage>
        <taxon>Bacteria</taxon>
        <taxon>Bacillati</taxon>
        <taxon>Actinomycetota</taxon>
        <taxon>Actinomycetes</taxon>
        <taxon>Mycobacteriales</taxon>
        <taxon>Corynebacteriaceae</taxon>
        <taxon>Corynebacterium</taxon>
    </lineage>
</organism>
<dbReference type="OrthoDB" id="63034at2"/>
<dbReference type="EMBL" id="FAUH01000006">
    <property type="protein sequence ID" value="CUU65837.1"/>
    <property type="molecule type" value="Genomic_DNA"/>
</dbReference>
<dbReference type="SUPFAM" id="SSF53474">
    <property type="entry name" value="alpha/beta-Hydrolases"/>
    <property type="match status" value="1"/>
</dbReference>
<accession>A0A0X2NK14</accession>
<dbReference type="Pfam" id="PF12146">
    <property type="entry name" value="Hydrolase_4"/>
    <property type="match status" value="1"/>
</dbReference>
<evidence type="ECO:0000313" key="3">
    <source>
        <dbReference type="Proteomes" id="UP000182498"/>
    </source>
</evidence>
<dbReference type="Gene3D" id="3.40.50.1820">
    <property type="entry name" value="alpha/beta hydrolase"/>
    <property type="match status" value="1"/>
</dbReference>
<dbReference type="InterPro" id="IPR029058">
    <property type="entry name" value="AB_hydrolase_fold"/>
</dbReference>